<evidence type="ECO:0000256" key="1">
    <source>
        <dbReference type="ARBA" id="ARBA00004167"/>
    </source>
</evidence>
<dbReference type="InterPro" id="IPR001611">
    <property type="entry name" value="Leu-rich_rpt"/>
</dbReference>
<dbReference type="PROSITE" id="PS51450">
    <property type="entry name" value="LRR"/>
    <property type="match status" value="1"/>
</dbReference>
<dbReference type="Gene3D" id="3.40.50.10140">
    <property type="entry name" value="Toll/interleukin-1 receptor homology (TIR) domain"/>
    <property type="match status" value="1"/>
</dbReference>
<dbReference type="InterPro" id="IPR000157">
    <property type="entry name" value="TIR_dom"/>
</dbReference>
<evidence type="ECO:0000256" key="7">
    <source>
        <dbReference type="SAM" id="Phobius"/>
    </source>
</evidence>
<accession>A0A210QLW1</accession>
<dbReference type="Pfam" id="PF01582">
    <property type="entry name" value="TIR"/>
    <property type="match status" value="1"/>
</dbReference>
<dbReference type="PROSITE" id="PS50104">
    <property type="entry name" value="TIR"/>
    <property type="match status" value="1"/>
</dbReference>
<reference evidence="9 10" key="1">
    <citation type="journal article" date="2017" name="Nat. Ecol. Evol.">
        <title>Scallop genome provides insights into evolution of bilaterian karyotype and development.</title>
        <authorList>
            <person name="Wang S."/>
            <person name="Zhang J."/>
            <person name="Jiao W."/>
            <person name="Li J."/>
            <person name="Xun X."/>
            <person name="Sun Y."/>
            <person name="Guo X."/>
            <person name="Huan P."/>
            <person name="Dong B."/>
            <person name="Zhang L."/>
            <person name="Hu X."/>
            <person name="Sun X."/>
            <person name="Wang J."/>
            <person name="Zhao C."/>
            <person name="Wang Y."/>
            <person name="Wang D."/>
            <person name="Huang X."/>
            <person name="Wang R."/>
            <person name="Lv J."/>
            <person name="Li Y."/>
            <person name="Zhang Z."/>
            <person name="Liu B."/>
            <person name="Lu W."/>
            <person name="Hui Y."/>
            <person name="Liang J."/>
            <person name="Zhou Z."/>
            <person name="Hou R."/>
            <person name="Li X."/>
            <person name="Liu Y."/>
            <person name="Li H."/>
            <person name="Ning X."/>
            <person name="Lin Y."/>
            <person name="Zhao L."/>
            <person name="Xing Q."/>
            <person name="Dou J."/>
            <person name="Li Y."/>
            <person name="Mao J."/>
            <person name="Guo H."/>
            <person name="Dou H."/>
            <person name="Li T."/>
            <person name="Mu C."/>
            <person name="Jiang W."/>
            <person name="Fu Q."/>
            <person name="Fu X."/>
            <person name="Miao Y."/>
            <person name="Liu J."/>
            <person name="Yu Q."/>
            <person name="Li R."/>
            <person name="Liao H."/>
            <person name="Li X."/>
            <person name="Kong Y."/>
            <person name="Jiang Z."/>
            <person name="Chourrout D."/>
            <person name="Li R."/>
            <person name="Bao Z."/>
        </authorList>
    </citation>
    <scope>NUCLEOTIDE SEQUENCE [LARGE SCALE GENOMIC DNA]</scope>
    <source>
        <strain evidence="9 10">PY_sf001</strain>
    </source>
</reference>
<evidence type="ECO:0000256" key="2">
    <source>
        <dbReference type="ARBA" id="ARBA00009634"/>
    </source>
</evidence>
<dbReference type="EMBL" id="NEDP02002985">
    <property type="protein sequence ID" value="OWF49712.1"/>
    <property type="molecule type" value="Genomic_DNA"/>
</dbReference>
<dbReference type="InterPro" id="IPR032675">
    <property type="entry name" value="LRR_dom_sf"/>
</dbReference>
<proteinExistence type="inferred from homology"/>
<dbReference type="InterPro" id="IPR035897">
    <property type="entry name" value="Toll_tir_struct_dom_sf"/>
</dbReference>
<sequence>MGVNSTTIAMELTARIPGKCHLQNQAEAESERKHSKQEQMNNWQRVAVGEPNLIRNTLNITCEVDGGKGRWNWTRFQEVTDSFAEAHNGFYIGLTIVCSGNGSITMERPHQARLLWSLSILGCFIHSYNVLNTAMLNRPQNDLNILTLENCVLVIRLSELMKEIKKHHEPDCLINPSLVYYRQHNLSAIPEWDIRITMNDSVALEQHKEKTCRCPALKHLELSGHNPNNFSYIDSFFPAPRSPPLYPNLKVLILTRNNLMTAPYHLYTDKWWAQFGALEKIDLSHNRITSLSFRKKQPVMTSPWLTVDLSNNSIESITLGEVKGLDEFWPNSLSLANNPFVCNCSLNDVVTFLKNRMRTSQPRRYINEILGNSIECVNPTNMIGIKLLDLTKYSACDNESGPSMDLDKYITMICGVVTGLALLIVLVLWYRRCKTQSAVTVSYQSTSESDDDKTYDAFISYSSLDETWVMGELYSFLESHAFHVCLHHKDFIPGACISENIINSIDKSRHTILVLSPNFLGSEWCLLEFRKAFQQSLVEKTGHLIVVVKESVDLVSLEKDMRHFIETHTYLSLGDSRFWDKLNRSLT</sequence>
<evidence type="ECO:0000256" key="6">
    <source>
        <dbReference type="ARBA" id="ARBA00023136"/>
    </source>
</evidence>
<dbReference type="AlphaFoldDB" id="A0A210QLW1"/>
<dbReference type="GO" id="GO:0038023">
    <property type="term" value="F:signaling receptor activity"/>
    <property type="evidence" value="ECO:0007669"/>
    <property type="project" value="TreeGrafter"/>
</dbReference>
<dbReference type="Proteomes" id="UP000242188">
    <property type="component" value="Unassembled WGS sequence"/>
</dbReference>
<dbReference type="OrthoDB" id="1421090at2759"/>
<evidence type="ECO:0000313" key="9">
    <source>
        <dbReference type="EMBL" id="OWF49712.1"/>
    </source>
</evidence>
<dbReference type="Gene3D" id="3.80.10.10">
    <property type="entry name" value="Ribonuclease Inhibitor"/>
    <property type="match status" value="2"/>
</dbReference>
<comment type="similarity">
    <text evidence="2">Belongs to the Toll-like receptor family.</text>
</comment>
<gene>
    <name evidence="9" type="ORF">KP79_PYT04540</name>
</gene>
<keyword evidence="3 7" id="KW-0812">Transmembrane</keyword>
<evidence type="ECO:0000256" key="4">
    <source>
        <dbReference type="ARBA" id="ARBA00022729"/>
    </source>
</evidence>
<organism evidence="9 10">
    <name type="scientific">Mizuhopecten yessoensis</name>
    <name type="common">Japanese scallop</name>
    <name type="synonym">Patinopecten yessoensis</name>
    <dbReference type="NCBI Taxonomy" id="6573"/>
    <lineage>
        <taxon>Eukaryota</taxon>
        <taxon>Metazoa</taxon>
        <taxon>Spiralia</taxon>
        <taxon>Lophotrochozoa</taxon>
        <taxon>Mollusca</taxon>
        <taxon>Bivalvia</taxon>
        <taxon>Autobranchia</taxon>
        <taxon>Pteriomorphia</taxon>
        <taxon>Pectinida</taxon>
        <taxon>Pectinoidea</taxon>
        <taxon>Pectinidae</taxon>
        <taxon>Mizuhopecten</taxon>
    </lineage>
</organism>
<dbReference type="SMART" id="SM00255">
    <property type="entry name" value="TIR"/>
    <property type="match status" value="1"/>
</dbReference>
<dbReference type="GO" id="GO:0005886">
    <property type="term" value="C:plasma membrane"/>
    <property type="evidence" value="ECO:0007669"/>
    <property type="project" value="TreeGrafter"/>
</dbReference>
<keyword evidence="6 7" id="KW-0472">Membrane</keyword>
<keyword evidence="5 7" id="KW-1133">Transmembrane helix</keyword>
<protein>
    <submittedName>
        <fullName evidence="9">Protein toll</fullName>
    </submittedName>
</protein>
<feature type="domain" description="TIR" evidence="8">
    <location>
        <begin position="453"/>
        <end position="586"/>
    </location>
</feature>
<keyword evidence="10" id="KW-1185">Reference proteome</keyword>
<name>A0A210QLW1_MIZYE</name>
<comment type="subcellular location">
    <subcellularLocation>
        <location evidence="1">Membrane</location>
        <topology evidence="1">Single-pass membrane protein</topology>
    </subcellularLocation>
</comment>
<comment type="caution">
    <text evidence="9">The sequence shown here is derived from an EMBL/GenBank/DDBJ whole genome shotgun (WGS) entry which is preliminary data.</text>
</comment>
<dbReference type="PANTHER" id="PTHR24365">
    <property type="entry name" value="TOLL-LIKE RECEPTOR"/>
    <property type="match status" value="1"/>
</dbReference>
<evidence type="ECO:0000259" key="8">
    <source>
        <dbReference type="PROSITE" id="PS50104"/>
    </source>
</evidence>
<dbReference type="SUPFAM" id="SSF52058">
    <property type="entry name" value="L domain-like"/>
    <property type="match status" value="1"/>
</dbReference>
<dbReference type="PANTHER" id="PTHR24365:SF541">
    <property type="entry name" value="PROTEIN TOLL-RELATED"/>
    <property type="match status" value="1"/>
</dbReference>
<dbReference type="GO" id="GO:0007165">
    <property type="term" value="P:signal transduction"/>
    <property type="evidence" value="ECO:0007669"/>
    <property type="project" value="InterPro"/>
</dbReference>
<keyword evidence="4" id="KW-0732">Signal</keyword>
<feature type="transmembrane region" description="Helical" evidence="7">
    <location>
        <begin position="409"/>
        <end position="430"/>
    </location>
</feature>
<evidence type="ECO:0000313" key="10">
    <source>
        <dbReference type="Proteomes" id="UP000242188"/>
    </source>
</evidence>
<dbReference type="SUPFAM" id="SSF52200">
    <property type="entry name" value="Toll/Interleukin receptor TIR domain"/>
    <property type="match status" value="1"/>
</dbReference>
<evidence type="ECO:0000256" key="3">
    <source>
        <dbReference type="ARBA" id="ARBA00022692"/>
    </source>
</evidence>
<evidence type="ECO:0000256" key="5">
    <source>
        <dbReference type="ARBA" id="ARBA00022989"/>
    </source>
</evidence>
<dbReference type="STRING" id="6573.A0A210QLW1"/>